<dbReference type="CDD" id="cd08548">
    <property type="entry name" value="Type_I_cohesin_like"/>
    <property type="match status" value="1"/>
</dbReference>
<keyword evidence="3" id="KW-0677">Repeat</keyword>
<gene>
    <name evidence="6" type="primary">scaC</name>
</gene>
<proteinExistence type="predicted"/>
<evidence type="ECO:0000256" key="2">
    <source>
        <dbReference type="ARBA" id="ARBA00022525"/>
    </source>
</evidence>
<reference evidence="6" key="1">
    <citation type="journal article" date="2011" name="PLoS ONE">
        <title>Cellulosomics, a Gene-Centric Approach to Investigating the Intraspecific Diversity and Adaptation of Ruminococcus flavefaciens within the Rumen.</title>
        <authorList>
            <person name="Brulc J.M."/>
            <person name="Yeoman C.J."/>
            <person name="Wilson M.K."/>
            <person name="Berg Miller M.E."/>
            <person name="Jeraldo P."/>
            <person name="Jindou S."/>
            <person name="Goldenfeld N."/>
            <person name="Flint H.J."/>
            <person name="Lamed R."/>
            <person name="Borovok I."/>
            <person name="Vodovnik M."/>
            <person name="Nelson K.E."/>
            <person name="Bayer E.A."/>
            <person name="White B.A."/>
        </authorList>
    </citation>
    <scope>NUCLEOTIDE SEQUENCE</scope>
    <source>
        <strain evidence="6">V640F027</strain>
    </source>
</reference>
<dbReference type="GO" id="GO:0000272">
    <property type="term" value="P:polysaccharide catabolic process"/>
    <property type="evidence" value="ECO:0007669"/>
    <property type="project" value="InterPro"/>
</dbReference>
<keyword evidence="4" id="KW-0732">Signal</keyword>
<dbReference type="AlphaFoldDB" id="G9FEZ3"/>
<name>G9FEZ3_RUMFL</name>
<comment type="subcellular location">
    <subcellularLocation>
        <location evidence="1">Secreted</location>
    </subcellularLocation>
</comment>
<organism evidence="6">
    <name type="scientific">Ruminococcus flavefaciens</name>
    <dbReference type="NCBI Taxonomy" id="1265"/>
    <lineage>
        <taxon>Bacteria</taxon>
        <taxon>Bacillati</taxon>
        <taxon>Bacillota</taxon>
        <taxon>Clostridia</taxon>
        <taxon>Eubacteriales</taxon>
        <taxon>Oscillospiraceae</taxon>
        <taxon>Ruminococcus</taxon>
    </lineage>
</organism>
<feature type="signal peptide" evidence="4">
    <location>
        <begin position="1"/>
        <end position="24"/>
    </location>
</feature>
<sequence length="295" mass="30428">MKTNKVIIGAIAATMLSLSISSLATVFAAGETVQISAGNTEAKAGETFEMNVSLADVPKTGIQGLDFAVTYDKSIVTIDKITVGEIADTKASSNDQTASLLPVFDVSINNSEGYSSVIWSTAVADSSYWINKDGVFCTIKGTVSGSAKAGSETALKLTAVKRETYVGSGANNSNINAGYSEAEKAVKYSVKSSDGKIKITDNASNPGVTPGSITRGDANCDGKVDLSSDAVLIMQFQSNPSAYGLTGSNKNHITTQGMDNADVAGGASGKGGDGVTTNDALQIQKYMLSLVKELE</sequence>
<feature type="domain" description="Cohesin" evidence="5">
    <location>
        <begin position="33"/>
        <end position="158"/>
    </location>
</feature>
<evidence type="ECO:0000256" key="4">
    <source>
        <dbReference type="SAM" id="SignalP"/>
    </source>
</evidence>
<feature type="chain" id="PRO_5039505796" evidence="4">
    <location>
        <begin position="25"/>
        <end position="295"/>
    </location>
</feature>
<dbReference type="InterPro" id="IPR002102">
    <property type="entry name" value="Cohesin_dom"/>
</dbReference>
<protein>
    <submittedName>
        <fullName evidence="6">Scaffoldin C</fullName>
    </submittedName>
</protein>
<dbReference type="EMBL" id="JN109993">
    <property type="protein sequence ID" value="AEV59158.1"/>
    <property type="molecule type" value="Genomic_DNA"/>
</dbReference>
<evidence type="ECO:0000313" key="6">
    <source>
        <dbReference type="EMBL" id="AEV59158.1"/>
    </source>
</evidence>
<evidence type="ECO:0000256" key="3">
    <source>
        <dbReference type="ARBA" id="ARBA00022737"/>
    </source>
</evidence>
<dbReference type="Gene3D" id="2.60.40.680">
    <property type="match status" value="1"/>
</dbReference>
<dbReference type="Gene3D" id="1.10.1330.10">
    <property type="entry name" value="Dockerin domain"/>
    <property type="match status" value="1"/>
</dbReference>
<dbReference type="GO" id="GO:0005576">
    <property type="term" value="C:extracellular region"/>
    <property type="evidence" value="ECO:0007669"/>
    <property type="project" value="UniProtKB-SubCell"/>
</dbReference>
<accession>G9FEZ3</accession>
<dbReference type="InterPro" id="IPR008965">
    <property type="entry name" value="CBM2/CBM3_carb-bd_dom_sf"/>
</dbReference>
<dbReference type="GO" id="GO:0030246">
    <property type="term" value="F:carbohydrate binding"/>
    <property type="evidence" value="ECO:0007669"/>
    <property type="project" value="InterPro"/>
</dbReference>
<dbReference type="Pfam" id="PF00963">
    <property type="entry name" value="Cohesin"/>
    <property type="match status" value="1"/>
</dbReference>
<dbReference type="SUPFAM" id="SSF49384">
    <property type="entry name" value="Carbohydrate-binding domain"/>
    <property type="match status" value="1"/>
</dbReference>
<keyword evidence="2" id="KW-0964">Secreted</keyword>
<dbReference type="InterPro" id="IPR036439">
    <property type="entry name" value="Dockerin_dom_sf"/>
</dbReference>
<evidence type="ECO:0000259" key="5">
    <source>
        <dbReference type="Pfam" id="PF00963"/>
    </source>
</evidence>
<evidence type="ECO:0000256" key="1">
    <source>
        <dbReference type="ARBA" id="ARBA00004613"/>
    </source>
</evidence>